<dbReference type="InterPro" id="IPR014729">
    <property type="entry name" value="Rossmann-like_a/b/a_fold"/>
</dbReference>
<dbReference type="PANTHER" id="PTHR43311">
    <property type="entry name" value="GLUTAMATE--TRNA LIGASE"/>
    <property type="match status" value="1"/>
</dbReference>
<dbReference type="InterPro" id="IPR022380">
    <property type="entry name" value="Glu-Q_tRNA(Asp)_Synthase"/>
</dbReference>
<comment type="caution">
    <text evidence="9">The sequence shown here is derived from an EMBL/GenBank/DDBJ whole genome shotgun (WGS) entry which is preliminary data.</text>
</comment>
<dbReference type="AlphaFoldDB" id="A0A916UJL6"/>
<feature type="domain" description="Glutamyl/glutaminyl-tRNA synthetase class Ib catalytic" evidence="8">
    <location>
        <begin position="9"/>
        <end position="247"/>
    </location>
</feature>
<accession>A0A916UJL6</accession>
<dbReference type="InterPro" id="IPR000924">
    <property type="entry name" value="Glu/Gln-tRNA-synth"/>
</dbReference>
<dbReference type="InterPro" id="IPR049940">
    <property type="entry name" value="GluQ/Sye"/>
</dbReference>
<dbReference type="EMBL" id="BMJH01000004">
    <property type="protein sequence ID" value="GGC75376.1"/>
    <property type="molecule type" value="Genomic_DNA"/>
</dbReference>
<dbReference type="InterPro" id="IPR001412">
    <property type="entry name" value="aa-tRNA-synth_I_CS"/>
</dbReference>
<keyword evidence="6 7" id="KW-0030">Aminoacyl-tRNA synthetase</keyword>
<evidence type="ECO:0000256" key="4">
    <source>
        <dbReference type="ARBA" id="ARBA00022833"/>
    </source>
</evidence>
<dbReference type="GO" id="GO:0006424">
    <property type="term" value="P:glutamyl-tRNA aminoacylation"/>
    <property type="evidence" value="ECO:0007669"/>
    <property type="project" value="InterPro"/>
</dbReference>
<dbReference type="Proteomes" id="UP000641514">
    <property type="component" value="Unassembled WGS sequence"/>
</dbReference>
<dbReference type="Pfam" id="PF00749">
    <property type="entry name" value="tRNA-synt_1c"/>
    <property type="match status" value="1"/>
</dbReference>
<sequence>MTVGIGAGRYAPSPTGDLHLGNLRTALLAWLFARSTGRRFILRFEDLDDRVQPDSADRQIADLASLGLDWDDDVVYQSDRLDLYSRALRQLSDASLTFECFCTRREIHAAASAPHSPPGSYPGTCRNLTEQHRSAKRASGRPPAIRLRTNTDHHRVTDVLHGKFTGPVDDMVLQRGDGTFAYNFVCVIDDAEMQIDQVVRGDDLLTSAPRQAHLGHLLGHEAPTYAHVPLVLGPSGKRLAKRDGAVTMSDIRLPPQRVIGLLSQSLNLTALDNVWPSDLLDQFDPAALPKGPWTYSPEG</sequence>
<keyword evidence="5 7" id="KW-0067">ATP-binding</keyword>
<reference evidence="9" key="2">
    <citation type="submission" date="2020-09" db="EMBL/GenBank/DDBJ databases">
        <authorList>
            <person name="Sun Q."/>
            <person name="Zhou Y."/>
        </authorList>
    </citation>
    <scope>NUCLEOTIDE SEQUENCE</scope>
    <source>
        <strain evidence="9">CGMCC 1.15478</strain>
    </source>
</reference>
<dbReference type="GO" id="GO:0005829">
    <property type="term" value="C:cytosol"/>
    <property type="evidence" value="ECO:0007669"/>
    <property type="project" value="TreeGrafter"/>
</dbReference>
<evidence type="ECO:0000313" key="9">
    <source>
        <dbReference type="EMBL" id="GGC75376.1"/>
    </source>
</evidence>
<evidence type="ECO:0000256" key="2">
    <source>
        <dbReference type="ARBA" id="ARBA00022723"/>
    </source>
</evidence>
<evidence type="ECO:0000259" key="8">
    <source>
        <dbReference type="Pfam" id="PF00749"/>
    </source>
</evidence>
<keyword evidence="3 7" id="KW-0547">Nucleotide-binding</keyword>
<evidence type="ECO:0000256" key="1">
    <source>
        <dbReference type="ARBA" id="ARBA00022598"/>
    </source>
</evidence>
<keyword evidence="4" id="KW-0862">Zinc</keyword>
<dbReference type="GO" id="GO:0006400">
    <property type="term" value="P:tRNA modification"/>
    <property type="evidence" value="ECO:0007669"/>
    <property type="project" value="InterPro"/>
</dbReference>
<evidence type="ECO:0000256" key="5">
    <source>
        <dbReference type="ARBA" id="ARBA00022840"/>
    </source>
</evidence>
<organism evidence="9 10">
    <name type="scientific">Hoyosella rhizosphaerae</name>
    <dbReference type="NCBI Taxonomy" id="1755582"/>
    <lineage>
        <taxon>Bacteria</taxon>
        <taxon>Bacillati</taxon>
        <taxon>Actinomycetota</taxon>
        <taxon>Actinomycetes</taxon>
        <taxon>Mycobacteriales</taxon>
        <taxon>Hoyosellaceae</taxon>
        <taxon>Hoyosella</taxon>
    </lineage>
</organism>
<comment type="similarity">
    <text evidence="7">Belongs to the class-I aminoacyl-tRNA synthetase family.</text>
</comment>
<dbReference type="Gene3D" id="3.40.50.620">
    <property type="entry name" value="HUPs"/>
    <property type="match status" value="1"/>
</dbReference>
<evidence type="ECO:0000256" key="7">
    <source>
        <dbReference type="RuleBase" id="RU363037"/>
    </source>
</evidence>
<keyword evidence="7" id="KW-0648">Protein biosynthesis</keyword>
<gene>
    <name evidence="9" type="primary">gltX</name>
    <name evidence="9" type="ORF">GCM10011410_30890</name>
</gene>
<dbReference type="PANTHER" id="PTHR43311:SF1">
    <property type="entry name" value="GLUTAMYL-Q TRNA(ASP) SYNTHETASE"/>
    <property type="match status" value="1"/>
</dbReference>
<dbReference type="GO" id="GO:0004818">
    <property type="term" value="F:glutamate-tRNA ligase activity"/>
    <property type="evidence" value="ECO:0007669"/>
    <property type="project" value="TreeGrafter"/>
</dbReference>
<evidence type="ECO:0000256" key="6">
    <source>
        <dbReference type="ARBA" id="ARBA00023146"/>
    </source>
</evidence>
<dbReference type="InterPro" id="IPR020058">
    <property type="entry name" value="Glu/Gln-tRNA-synth_Ib_cat-dom"/>
</dbReference>
<dbReference type="NCBIfam" id="TIGR03838">
    <property type="entry name" value="queuosine_YadB"/>
    <property type="match status" value="1"/>
</dbReference>
<keyword evidence="1 7" id="KW-0436">Ligase</keyword>
<dbReference type="RefSeq" id="WP_229676053.1">
    <property type="nucleotide sequence ID" value="NZ_BMJH01000004.1"/>
</dbReference>
<protein>
    <submittedName>
        <fullName evidence="9">Glutamyl-Q tRNA(Asp) synthetase</fullName>
    </submittedName>
</protein>
<reference evidence="9" key="1">
    <citation type="journal article" date="2014" name="Int. J. Syst. Evol. Microbiol.">
        <title>Complete genome sequence of Corynebacterium casei LMG S-19264T (=DSM 44701T), isolated from a smear-ripened cheese.</title>
        <authorList>
            <consortium name="US DOE Joint Genome Institute (JGI-PGF)"/>
            <person name="Walter F."/>
            <person name="Albersmeier A."/>
            <person name="Kalinowski J."/>
            <person name="Ruckert C."/>
        </authorList>
    </citation>
    <scope>NUCLEOTIDE SEQUENCE</scope>
    <source>
        <strain evidence="9">CGMCC 1.15478</strain>
    </source>
</reference>
<proteinExistence type="inferred from homology"/>
<dbReference type="GO" id="GO:0005524">
    <property type="term" value="F:ATP binding"/>
    <property type="evidence" value="ECO:0007669"/>
    <property type="project" value="UniProtKB-KW"/>
</dbReference>
<keyword evidence="10" id="KW-1185">Reference proteome</keyword>
<evidence type="ECO:0000256" key="3">
    <source>
        <dbReference type="ARBA" id="ARBA00022741"/>
    </source>
</evidence>
<dbReference type="PRINTS" id="PR00987">
    <property type="entry name" value="TRNASYNTHGLU"/>
</dbReference>
<evidence type="ECO:0000313" key="10">
    <source>
        <dbReference type="Proteomes" id="UP000641514"/>
    </source>
</evidence>
<dbReference type="SUPFAM" id="SSF52374">
    <property type="entry name" value="Nucleotidylyl transferase"/>
    <property type="match status" value="1"/>
</dbReference>
<dbReference type="PROSITE" id="PS00178">
    <property type="entry name" value="AA_TRNA_LIGASE_I"/>
    <property type="match status" value="1"/>
</dbReference>
<name>A0A916UJL6_9ACTN</name>
<dbReference type="GO" id="GO:0008270">
    <property type="term" value="F:zinc ion binding"/>
    <property type="evidence" value="ECO:0007669"/>
    <property type="project" value="InterPro"/>
</dbReference>
<keyword evidence="2" id="KW-0479">Metal-binding</keyword>
<dbReference type="NCBIfam" id="NF004315">
    <property type="entry name" value="PRK05710.1-4"/>
    <property type="match status" value="1"/>
</dbReference>